<keyword evidence="6" id="KW-0418">Kinase</keyword>
<dbReference type="InterPro" id="IPR006001">
    <property type="entry name" value="Therm_gnt_kin"/>
</dbReference>
<dbReference type="InterPro" id="IPR027417">
    <property type="entry name" value="P-loop_NTPase"/>
</dbReference>
<dbReference type="UniPathway" id="UPA00792"/>
<dbReference type="GO" id="GO:0005975">
    <property type="term" value="P:carbohydrate metabolic process"/>
    <property type="evidence" value="ECO:0007669"/>
    <property type="project" value="InterPro"/>
</dbReference>
<dbReference type="AlphaFoldDB" id="A0A670JRA9"/>
<dbReference type="EC" id="2.7.1.12" evidence="3"/>
<comment type="catalytic activity">
    <reaction evidence="9">
        <text>D-gluconate + ATP = 6-phospho-D-gluconate + ADP + H(+)</text>
        <dbReference type="Rhea" id="RHEA:19433"/>
        <dbReference type="ChEBI" id="CHEBI:15378"/>
        <dbReference type="ChEBI" id="CHEBI:18391"/>
        <dbReference type="ChEBI" id="CHEBI:30616"/>
        <dbReference type="ChEBI" id="CHEBI:58759"/>
        <dbReference type="ChEBI" id="CHEBI:456216"/>
        <dbReference type="EC" id="2.7.1.12"/>
    </reaction>
</comment>
<evidence type="ECO:0000256" key="8">
    <source>
        <dbReference type="ARBA" id="ARBA00029835"/>
    </source>
</evidence>
<evidence type="ECO:0000256" key="7">
    <source>
        <dbReference type="ARBA" id="ARBA00022840"/>
    </source>
</evidence>
<keyword evidence="5" id="KW-0547">Nucleotide-binding</keyword>
<dbReference type="Gene3D" id="3.40.50.300">
    <property type="entry name" value="P-loop containing nucleotide triphosphate hydrolases"/>
    <property type="match status" value="1"/>
</dbReference>
<evidence type="ECO:0000256" key="6">
    <source>
        <dbReference type="ARBA" id="ARBA00022777"/>
    </source>
</evidence>
<name>A0A670JRA9_PODMU</name>
<dbReference type="GO" id="GO:0005737">
    <property type="term" value="C:cytoplasm"/>
    <property type="evidence" value="ECO:0007669"/>
    <property type="project" value="TreeGrafter"/>
</dbReference>
<keyword evidence="4" id="KW-0808">Transferase</keyword>
<evidence type="ECO:0000256" key="1">
    <source>
        <dbReference type="ARBA" id="ARBA00004875"/>
    </source>
</evidence>
<keyword evidence="11" id="KW-1185">Reference proteome</keyword>
<dbReference type="CDD" id="cd02021">
    <property type="entry name" value="GntK"/>
    <property type="match status" value="1"/>
</dbReference>
<evidence type="ECO:0000256" key="2">
    <source>
        <dbReference type="ARBA" id="ARBA00008420"/>
    </source>
</evidence>
<dbReference type="SUPFAM" id="SSF52540">
    <property type="entry name" value="P-loop containing nucleoside triphosphate hydrolases"/>
    <property type="match status" value="1"/>
</dbReference>
<dbReference type="GeneTree" id="ENSGT00390000003364"/>
<dbReference type="PANTHER" id="PTHR43442">
    <property type="entry name" value="GLUCONOKINASE-RELATED"/>
    <property type="match status" value="1"/>
</dbReference>
<evidence type="ECO:0000256" key="9">
    <source>
        <dbReference type="ARBA" id="ARBA00048090"/>
    </source>
</evidence>
<dbReference type="GO" id="GO:0005524">
    <property type="term" value="F:ATP binding"/>
    <property type="evidence" value="ECO:0007669"/>
    <property type="project" value="UniProtKB-KW"/>
</dbReference>
<evidence type="ECO:0000256" key="3">
    <source>
        <dbReference type="ARBA" id="ARBA00012054"/>
    </source>
</evidence>
<accession>A0A670JRA9</accession>
<evidence type="ECO:0000256" key="5">
    <source>
        <dbReference type="ARBA" id="ARBA00022741"/>
    </source>
</evidence>
<reference evidence="10" key="2">
    <citation type="submission" date="2025-08" db="UniProtKB">
        <authorList>
            <consortium name="Ensembl"/>
        </authorList>
    </citation>
    <scope>IDENTIFICATION</scope>
</reference>
<keyword evidence="7" id="KW-0067">ATP-binding</keyword>
<comment type="pathway">
    <text evidence="1">Carbohydrate acid metabolism; D-gluconate degradation.</text>
</comment>
<sequence>MALQLVVMGVSGSGKSTVGSQLGDKLGWKFYDGDNYHPEENKKKMAAGIPLNDQVWHIFQKPNNSLKQQTQLNGLQSSCMDTCAHTIVLFHVTITHYAS</sequence>
<evidence type="ECO:0000256" key="4">
    <source>
        <dbReference type="ARBA" id="ARBA00022679"/>
    </source>
</evidence>
<reference evidence="10" key="3">
    <citation type="submission" date="2025-09" db="UniProtKB">
        <authorList>
            <consortium name="Ensembl"/>
        </authorList>
    </citation>
    <scope>IDENTIFICATION</scope>
</reference>
<proteinExistence type="inferred from homology"/>
<reference evidence="10 11" key="1">
    <citation type="journal article" date="2019" name="Proc. Natl. Acad. Sci. U.S.A.">
        <title>Regulatory changes in pterin and carotenoid genes underlie balanced color polymorphisms in the wall lizard.</title>
        <authorList>
            <person name="Andrade P."/>
            <person name="Pinho C."/>
            <person name="Perez I de Lanuza G."/>
            <person name="Afonso S."/>
            <person name="Brejcha J."/>
            <person name="Rubin C.J."/>
            <person name="Wallerman O."/>
            <person name="Pereira P."/>
            <person name="Sabatino S.J."/>
            <person name="Bellati A."/>
            <person name="Pellitteri-Rosa D."/>
            <person name="Bosakova Z."/>
            <person name="Bunikis I."/>
            <person name="Carretero M.A."/>
            <person name="Feiner N."/>
            <person name="Marsik P."/>
            <person name="Pauperio F."/>
            <person name="Salvi D."/>
            <person name="Soler L."/>
            <person name="While G.M."/>
            <person name="Uller T."/>
            <person name="Font E."/>
            <person name="Andersson L."/>
            <person name="Carneiro M."/>
        </authorList>
    </citation>
    <scope>NUCLEOTIDE SEQUENCE</scope>
</reference>
<evidence type="ECO:0000313" key="11">
    <source>
        <dbReference type="Proteomes" id="UP000472272"/>
    </source>
</evidence>
<dbReference type="Proteomes" id="UP000472272">
    <property type="component" value="Chromosome 11"/>
</dbReference>
<protein>
    <recommendedName>
        <fullName evidence="3">gluconokinase</fullName>
        <ecNumber evidence="3">2.7.1.12</ecNumber>
    </recommendedName>
    <alternativeName>
        <fullName evidence="8">Gluconate kinase</fullName>
    </alternativeName>
</protein>
<evidence type="ECO:0000313" key="10">
    <source>
        <dbReference type="Ensembl" id="ENSPMRP00000026044.1"/>
    </source>
</evidence>
<dbReference type="InterPro" id="IPR031322">
    <property type="entry name" value="Shikimate/glucono_kinase"/>
</dbReference>
<dbReference type="PANTHER" id="PTHR43442:SF3">
    <property type="entry name" value="GLUCONOKINASE-RELATED"/>
    <property type="match status" value="1"/>
</dbReference>
<dbReference type="GO" id="GO:0046316">
    <property type="term" value="F:gluconokinase activity"/>
    <property type="evidence" value="ECO:0007669"/>
    <property type="project" value="UniProtKB-EC"/>
</dbReference>
<organism evidence="10 11">
    <name type="scientific">Podarcis muralis</name>
    <name type="common">Wall lizard</name>
    <name type="synonym">Lacerta muralis</name>
    <dbReference type="NCBI Taxonomy" id="64176"/>
    <lineage>
        <taxon>Eukaryota</taxon>
        <taxon>Metazoa</taxon>
        <taxon>Chordata</taxon>
        <taxon>Craniata</taxon>
        <taxon>Vertebrata</taxon>
        <taxon>Euteleostomi</taxon>
        <taxon>Lepidosauria</taxon>
        <taxon>Squamata</taxon>
        <taxon>Bifurcata</taxon>
        <taxon>Unidentata</taxon>
        <taxon>Episquamata</taxon>
        <taxon>Laterata</taxon>
        <taxon>Lacertibaenia</taxon>
        <taxon>Lacertidae</taxon>
        <taxon>Podarcis</taxon>
    </lineage>
</organism>
<dbReference type="Pfam" id="PF01202">
    <property type="entry name" value="SKI"/>
    <property type="match status" value="1"/>
</dbReference>
<comment type="similarity">
    <text evidence="2">Belongs to the gluconokinase GntK/GntV family.</text>
</comment>
<dbReference type="Ensembl" id="ENSPMRT00000027636.1">
    <property type="protein sequence ID" value="ENSPMRP00000026044.1"/>
    <property type="gene ID" value="ENSPMRG00000016853.1"/>
</dbReference>